<evidence type="ECO:0000256" key="7">
    <source>
        <dbReference type="ARBA" id="ARBA00023211"/>
    </source>
</evidence>
<gene>
    <name evidence="11" type="primary">pepQ</name>
    <name evidence="11" type="ORF">IPN91_03450</name>
</gene>
<organism evidence="11 12">
    <name type="scientific">Candidatus Geothrix odensensis</name>
    <dbReference type="NCBI Taxonomy" id="2954440"/>
    <lineage>
        <taxon>Bacteria</taxon>
        <taxon>Pseudomonadati</taxon>
        <taxon>Acidobacteriota</taxon>
        <taxon>Holophagae</taxon>
        <taxon>Holophagales</taxon>
        <taxon>Holophagaceae</taxon>
        <taxon>Geothrix</taxon>
    </lineage>
</organism>
<keyword evidence="6" id="KW-0482">Metalloprotease</keyword>
<dbReference type="HAMAP" id="MF_01279">
    <property type="entry name" value="X_Pro_dipeptid"/>
    <property type="match status" value="1"/>
</dbReference>
<evidence type="ECO:0000256" key="8">
    <source>
        <dbReference type="SAM" id="MobiDB-lite"/>
    </source>
</evidence>
<evidence type="ECO:0000256" key="3">
    <source>
        <dbReference type="ARBA" id="ARBA00022723"/>
    </source>
</evidence>
<evidence type="ECO:0000256" key="4">
    <source>
        <dbReference type="ARBA" id="ARBA00022801"/>
    </source>
</evidence>
<dbReference type="InterPro" id="IPR001131">
    <property type="entry name" value="Peptidase_M24B_aminopep-P_CS"/>
</dbReference>
<accession>A0A936K612</accession>
<comment type="caution">
    <text evidence="11">The sequence shown here is derived from an EMBL/GenBank/DDBJ whole genome shotgun (WGS) entry which is preliminary data.</text>
</comment>
<dbReference type="GO" id="GO:0005829">
    <property type="term" value="C:cytosol"/>
    <property type="evidence" value="ECO:0007669"/>
    <property type="project" value="TreeGrafter"/>
</dbReference>
<dbReference type="EMBL" id="JADKCH010000001">
    <property type="protein sequence ID" value="MBK8571700.1"/>
    <property type="molecule type" value="Genomic_DNA"/>
</dbReference>
<sequence length="443" mass="48332">MTDLAALFHAHIAERQRTTAEALAQTGFEALVISSGKAYTHFADDQEAPFHPTPHFAHWCPVAGPHHVLVIRPGHRPKLIRFAPEDFWYEQAPLGNPFWASAFEIEEAGNIDEVWSRLGTLSHAAYIGPETDRAESAGLELNPAPLTAHLDWHRTTKSAYEVQCIEEATVIAAKGHQAARAAFLAGASELEVHHAYVQAAGIVDHEMPYGSIVALNEKGAILHYEGKRKVGNGAVLLIDAGAQVRGYAADITRTVAAPRCDSRFAALVAGMEKIELQLCDLVKPKMPYGDLHHQGHLLIAGLLKESGLLHATPEEAVEKGLSRPFFPHGLGHHLGIQVHDVAGRQGTPDGTPAPPPPQHPTLRTTRAIDADQVFTVEPGLYFIPMLLRPFRENEHKAKFDWTLIDELTPCGGIRIEDNLLVTATGHRISPGRTFPSKAVGRDL</sequence>
<dbReference type="InterPro" id="IPR036005">
    <property type="entry name" value="Creatinase/aminopeptidase-like"/>
</dbReference>
<feature type="domain" description="Peptidase M24" evidence="9">
    <location>
        <begin position="164"/>
        <end position="423"/>
    </location>
</feature>
<name>A0A936K612_9BACT</name>
<dbReference type="GO" id="GO:0016795">
    <property type="term" value="F:phosphoric triester hydrolase activity"/>
    <property type="evidence" value="ECO:0007669"/>
    <property type="project" value="InterPro"/>
</dbReference>
<evidence type="ECO:0000313" key="11">
    <source>
        <dbReference type="EMBL" id="MBK8571700.1"/>
    </source>
</evidence>
<dbReference type="InterPro" id="IPR052433">
    <property type="entry name" value="X-Pro_dipept-like"/>
</dbReference>
<comment type="cofactor">
    <cofactor evidence="1">
        <name>Mn(2+)</name>
        <dbReference type="ChEBI" id="CHEBI:29035"/>
    </cofactor>
</comment>
<evidence type="ECO:0000313" key="12">
    <source>
        <dbReference type="Proteomes" id="UP000709959"/>
    </source>
</evidence>
<dbReference type="Gene3D" id="3.40.350.10">
    <property type="entry name" value="Creatinase/prolidase N-terminal domain"/>
    <property type="match status" value="1"/>
</dbReference>
<keyword evidence="2" id="KW-0645">Protease</keyword>
<dbReference type="PROSITE" id="PS00491">
    <property type="entry name" value="PROLINE_PEPTIDASE"/>
    <property type="match status" value="1"/>
</dbReference>
<proteinExistence type="inferred from homology"/>
<dbReference type="Proteomes" id="UP000709959">
    <property type="component" value="Unassembled WGS sequence"/>
</dbReference>
<dbReference type="NCBIfam" id="NF010133">
    <property type="entry name" value="PRK13607.1"/>
    <property type="match status" value="1"/>
</dbReference>
<dbReference type="GO" id="GO:0004177">
    <property type="term" value="F:aminopeptidase activity"/>
    <property type="evidence" value="ECO:0007669"/>
    <property type="project" value="TreeGrafter"/>
</dbReference>
<evidence type="ECO:0000256" key="1">
    <source>
        <dbReference type="ARBA" id="ARBA00001936"/>
    </source>
</evidence>
<dbReference type="GO" id="GO:0046872">
    <property type="term" value="F:metal ion binding"/>
    <property type="evidence" value="ECO:0007669"/>
    <property type="project" value="UniProtKB-KW"/>
</dbReference>
<evidence type="ECO:0000259" key="9">
    <source>
        <dbReference type="Pfam" id="PF00557"/>
    </source>
</evidence>
<dbReference type="GO" id="GO:0008237">
    <property type="term" value="F:metallopeptidase activity"/>
    <property type="evidence" value="ECO:0007669"/>
    <property type="project" value="UniProtKB-KW"/>
</dbReference>
<keyword evidence="7" id="KW-0464">Manganese</keyword>
<dbReference type="GO" id="GO:0102009">
    <property type="term" value="F:proline dipeptidase activity"/>
    <property type="evidence" value="ECO:0007669"/>
    <property type="project" value="UniProtKB-EC"/>
</dbReference>
<dbReference type="SUPFAM" id="SSF55920">
    <property type="entry name" value="Creatinase/aminopeptidase"/>
    <property type="match status" value="1"/>
</dbReference>
<keyword evidence="4 11" id="KW-0378">Hydrolase</keyword>
<evidence type="ECO:0000256" key="2">
    <source>
        <dbReference type="ARBA" id="ARBA00022670"/>
    </source>
</evidence>
<evidence type="ECO:0000259" key="10">
    <source>
        <dbReference type="Pfam" id="PF21216"/>
    </source>
</evidence>
<keyword evidence="5 11" id="KW-0224">Dipeptidase</keyword>
<reference evidence="11 12" key="1">
    <citation type="submission" date="2020-10" db="EMBL/GenBank/DDBJ databases">
        <title>Connecting structure to function with the recovery of over 1000 high-quality activated sludge metagenome-assembled genomes encoding full-length rRNA genes using long-read sequencing.</title>
        <authorList>
            <person name="Singleton C.M."/>
            <person name="Petriglieri F."/>
            <person name="Kristensen J.M."/>
            <person name="Kirkegaard R.H."/>
            <person name="Michaelsen T.Y."/>
            <person name="Andersen M.H."/>
            <person name="Karst S.M."/>
            <person name="Dueholm M.S."/>
            <person name="Nielsen P.H."/>
            <person name="Albertsen M."/>
        </authorList>
    </citation>
    <scope>NUCLEOTIDE SEQUENCE [LARGE SCALE GENOMIC DNA]</scope>
    <source>
        <strain evidence="11">OdNE_18-Q3-R46-58_MAXAC.008</strain>
    </source>
</reference>
<keyword evidence="3" id="KW-0479">Metal-binding</keyword>
<dbReference type="InterPro" id="IPR048819">
    <property type="entry name" value="PepQ_N"/>
</dbReference>
<dbReference type="GO" id="GO:0006508">
    <property type="term" value="P:proteolysis"/>
    <property type="evidence" value="ECO:0007669"/>
    <property type="project" value="UniProtKB-KW"/>
</dbReference>
<dbReference type="InterPro" id="IPR029149">
    <property type="entry name" value="Creatin/AminoP/Spt16_N"/>
</dbReference>
<evidence type="ECO:0000256" key="6">
    <source>
        <dbReference type="ARBA" id="ARBA00023049"/>
    </source>
</evidence>
<dbReference type="Pfam" id="PF00557">
    <property type="entry name" value="Peptidase_M24"/>
    <property type="match status" value="1"/>
</dbReference>
<protein>
    <submittedName>
        <fullName evidence="11">Xaa-Pro dipeptidase</fullName>
        <ecNumber evidence="11">3.4.13.9</ecNumber>
    </submittedName>
</protein>
<dbReference type="AlphaFoldDB" id="A0A936K612"/>
<dbReference type="Gene3D" id="3.90.230.10">
    <property type="entry name" value="Creatinase/methionine aminopeptidase superfamily"/>
    <property type="match status" value="1"/>
</dbReference>
<feature type="domain" description="Xaa-Pro dipeptidase N-terminal" evidence="10">
    <location>
        <begin position="7"/>
        <end position="152"/>
    </location>
</feature>
<dbReference type="PANTHER" id="PTHR43226:SF8">
    <property type="entry name" value="XAA-PRO DIPEPTIDASE"/>
    <property type="match status" value="1"/>
</dbReference>
<dbReference type="InterPro" id="IPR000994">
    <property type="entry name" value="Pept_M24"/>
</dbReference>
<evidence type="ECO:0000256" key="5">
    <source>
        <dbReference type="ARBA" id="ARBA00022997"/>
    </source>
</evidence>
<dbReference type="PANTHER" id="PTHR43226">
    <property type="entry name" value="XAA-PRO AMINOPEPTIDASE 3"/>
    <property type="match status" value="1"/>
</dbReference>
<dbReference type="Pfam" id="PF21216">
    <property type="entry name" value="PepQ_N"/>
    <property type="match status" value="1"/>
</dbReference>
<dbReference type="EC" id="3.4.13.9" evidence="11"/>
<dbReference type="InterPro" id="IPR022846">
    <property type="entry name" value="X_Pro_dipept"/>
</dbReference>
<feature type="region of interest" description="Disordered" evidence="8">
    <location>
        <begin position="342"/>
        <end position="361"/>
    </location>
</feature>